<name>A0ABT4YQW6_9VIBR</name>
<dbReference type="EMBL" id="JAQLOI010000001">
    <property type="protein sequence ID" value="MDB1123880.1"/>
    <property type="molecule type" value="Genomic_DNA"/>
</dbReference>
<accession>A0ABT4YQW6</accession>
<evidence type="ECO:0000259" key="1">
    <source>
        <dbReference type="SMART" id="SM00047"/>
    </source>
</evidence>
<dbReference type="Proteomes" id="UP001210678">
    <property type="component" value="Unassembled WGS sequence"/>
</dbReference>
<dbReference type="InterPro" id="IPR002901">
    <property type="entry name" value="MGlyc_endo_b_GlcNAc-like_dom"/>
</dbReference>
<feature type="domain" description="Mannosyl-glycoprotein endo-beta-N-acetylglucosamidase-like" evidence="1">
    <location>
        <begin position="111"/>
        <end position="248"/>
    </location>
</feature>
<keyword evidence="3" id="KW-1185">Reference proteome</keyword>
<dbReference type="Pfam" id="PF01832">
    <property type="entry name" value="Glucosaminidase"/>
    <property type="match status" value="1"/>
</dbReference>
<dbReference type="InterPro" id="IPR053195">
    <property type="entry name" value="Bax-like"/>
</dbReference>
<protein>
    <submittedName>
        <fullName evidence="2">Glucosaminidase domain-containing protein</fullName>
    </submittedName>
</protein>
<gene>
    <name evidence="2" type="ORF">PGX00_09540</name>
</gene>
<dbReference type="RefSeq" id="WP_272135608.1">
    <property type="nucleotide sequence ID" value="NZ_JAQLOI010000001.1"/>
</dbReference>
<evidence type="ECO:0000313" key="3">
    <source>
        <dbReference type="Proteomes" id="UP001210678"/>
    </source>
</evidence>
<organism evidence="2 3">
    <name type="scientific">Vibrio algarum</name>
    <dbReference type="NCBI Taxonomy" id="3020714"/>
    <lineage>
        <taxon>Bacteria</taxon>
        <taxon>Pseudomonadati</taxon>
        <taxon>Pseudomonadota</taxon>
        <taxon>Gammaproteobacteria</taxon>
        <taxon>Vibrionales</taxon>
        <taxon>Vibrionaceae</taxon>
        <taxon>Vibrio</taxon>
    </lineage>
</organism>
<proteinExistence type="predicted"/>
<dbReference type="PANTHER" id="PTHR40572:SF1">
    <property type="entry name" value="PROTEIN BAX"/>
    <property type="match status" value="1"/>
</dbReference>
<comment type="caution">
    <text evidence="2">The sequence shown here is derived from an EMBL/GenBank/DDBJ whole genome shotgun (WGS) entry which is preliminary data.</text>
</comment>
<evidence type="ECO:0000313" key="2">
    <source>
        <dbReference type="EMBL" id="MDB1123880.1"/>
    </source>
</evidence>
<dbReference type="SMART" id="SM00047">
    <property type="entry name" value="LYZ2"/>
    <property type="match status" value="1"/>
</dbReference>
<sequence length="264" mass="29934">MRNSSRWLFILTIVLVAVTVLIARQQKLGLDPDFETVVLPTSTPDFASISDVNEKKQAFFDFLGPQIQLQNQLILKERERLISIEKSFRTESLSSNDVEYIRKLGERYYSSIPTEGVTQDWLNEMLIKVNVLPKALVLTQAANESAWGTSRFAIQANNYFGQWCYKAGCGLVPLKRQEGATHEVAKFDSVTKSVHGYFMNVNRNRAYAALRSIRSDLATNGKDLTSVDTAMALTQGLLSYSERGQDYINDLQTMIRANNKFWID</sequence>
<reference evidence="2 3" key="1">
    <citation type="submission" date="2023-01" db="EMBL/GenBank/DDBJ databases">
        <title>Vibrio sp. KJ40-1 sp.nov, isolated from marine algae.</title>
        <authorList>
            <person name="Butt M."/>
            <person name="Kim J.M.J."/>
            <person name="Jeon C.O.C."/>
        </authorList>
    </citation>
    <scope>NUCLEOTIDE SEQUENCE [LARGE SCALE GENOMIC DNA]</scope>
    <source>
        <strain evidence="2 3">KJ40-1</strain>
    </source>
</reference>
<dbReference type="PANTHER" id="PTHR40572">
    <property type="entry name" value="PROTEIN BAX"/>
    <property type="match status" value="1"/>
</dbReference>
<dbReference type="Gene3D" id="1.10.530.10">
    <property type="match status" value="1"/>
</dbReference>